<dbReference type="InterPro" id="IPR018775">
    <property type="entry name" value="RlaP"/>
</dbReference>
<sequence length="311" mass="35904">MDKDLVIKNSIFTCITGSHLYGTNIESSDKDFVGIFIPPEEYLIGILNTEIVDMSTKTEIKKDTTDVQYYSLAKFTRLALDNNPNILELLFVNKDQTTLSTPISDELLSLKKHFLSKNVKNRFLGYAFSQRHKMLIKLEHYDLIEKGLDFLEKSDIMYLNELPVNPYFIRVAENTTALKGTDTIINFPTTTSIKKAKSMLEARKRKFGNRTELISKYGYDTKFGMHLTRLLLEGLYLLKYGDLKFPLDEINLLLDIRNGKLSLEEVMELSYKYEGEVEEAVQKTKLPSTPNFKIINKFIIKTHKSKILKEL</sequence>
<evidence type="ECO:0000313" key="2">
    <source>
        <dbReference type="EMBL" id="QJA88079.1"/>
    </source>
</evidence>
<dbReference type="Pfam" id="PF10127">
    <property type="entry name" value="RlaP"/>
    <property type="match status" value="1"/>
</dbReference>
<proteinExistence type="predicted"/>
<protein>
    <submittedName>
        <fullName evidence="1">Putative nucleotidyltransferase</fullName>
    </submittedName>
</protein>
<name>A0A6H1ZS69_9ZZZZ</name>
<dbReference type="PANTHER" id="PTHR34817:SF1">
    <property type="entry name" value="NUCLEOTIDYLTRANSFERASE"/>
    <property type="match status" value="1"/>
</dbReference>
<dbReference type="EMBL" id="MT142752">
    <property type="protein sequence ID" value="QJA88079.1"/>
    <property type="molecule type" value="Genomic_DNA"/>
</dbReference>
<organism evidence="1">
    <name type="scientific">viral metagenome</name>
    <dbReference type="NCBI Taxonomy" id="1070528"/>
    <lineage>
        <taxon>unclassified sequences</taxon>
        <taxon>metagenomes</taxon>
        <taxon>organismal metagenomes</taxon>
    </lineage>
</organism>
<dbReference type="PANTHER" id="PTHR34817">
    <property type="entry name" value="NUCLEOTIDYLTRANSFERASE"/>
    <property type="match status" value="1"/>
</dbReference>
<accession>A0A6H1ZS69</accession>
<keyword evidence="1" id="KW-0808">Transferase</keyword>
<dbReference type="GO" id="GO:0016740">
    <property type="term" value="F:transferase activity"/>
    <property type="evidence" value="ECO:0007669"/>
    <property type="project" value="UniProtKB-KW"/>
</dbReference>
<dbReference type="AlphaFoldDB" id="A0A6H1ZS69"/>
<reference evidence="1" key="1">
    <citation type="submission" date="2020-03" db="EMBL/GenBank/DDBJ databases">
        <title>The deep terrestrial virosphere.</title>
        <authorList>
            <person name="Holmfeldt K."/>
            <person name="Nilsson E."/>
            <person name="Simone D."/>
            <person name="Lopez-Fernandez M."/>
            <person name="Wu X."/>
            <person name="de Brujin I."/>
            <person name="Lundin D."/>
            <person name="Andersson A."/>
            <person name="Bertilsson S."/>
            <person name="Dopson M."/>
        </authorList>
    </citation>
    <scope>NUCLEOTIDE SEQUENCE</scope>
    <source>
        <strain evidence="2">MM415B02830</strain>
        <strain evidence="1">TM448A01720</strain>
    </source>
</reference>
<gene>
    <name evidence="2" type="ORF">MM415B02830_0005</name>
    <name evidence="1" type="ORF">TM448A01720_0012</name>
</gene>
<dbReference type="EMBL" id="MT144190">
    <property type="protein sequence ID" value="QJA50358.1"/>
    <property type="molecule type" value="Genomic_DNA"/>
</dbReference>
<evidence type="ECO:0000313" key="1">
    <source>
        <dbReference type="EMBL" id="QJA50358.1"/>
    </source>
</evidence>